<evidence type="ECO:0000313" key="2">
    <source>
        <dbReference type="Proteomes" id="UP001066276"/>
    </source>
</evidence>
<dbReference type="EMBL" id="JANPWB010000003">
    <property type="protein sequence ID" value="KAJ1199487.1"/>
    <property type="molecule type" value="Genomic_DNA"/>
</dbReference>
<evidence type="ECO:0000313" key="1">
    <source>
        <dbReference type="EMBL" id="KAJ1199487.1"/>
    </source>
</evidence>
<sequence length="146" mass="15324">MLVRSQGPSLLHTVWAQSTAGSASLSHLLLSKGEGDSAMPQACPLQREVANRQRWGVVGGHPNTANATASSHEVGGPGVGVAAPSFLVITFTRPICHHPPGPAPISLPMRLLLLIPCGPCQPWCQEACLPHQQSPFMAKFTGPRGP</sequence>
<keyword evidence="2" id="KW-1185">Reference proteome</keyword>
<gene>
    <name evidence="1" type="ORF">NDU88_003321</name>
</gene>
<reference evidence="1" key="1">
    <citation type="journal article" date="2022" name="bioRxiv">
        <title>Sequencing and chromosome-scale assembly of the giantPleurodeles waltlgenome.</title>
        <authorList>
            <person name="Brown T."/>
            <person name="Elewa A."/>
            <person name="Iarovenko S."/>
            <person name="Subramanian E."/>
            <person name="Araus A.J."/>
            <person name="Petzold A."/>
            <person name="Susuki M."/>
            <person name="Suzuki K.-i.T."/>
            <person name="Hayashi T."/>
            <person name="Toyoda A."/>
            <person name="Oliveira C."/>
            <person name="Osipova E."/>
            <person name="Leigh N.D."/>
            <person name="Simon A."/>
            <person name="Yun M.H."/>
        </authorList>
    </citation>
    <scope>NUCLEOTIDE SEQUENCE</scope>
    <source>
        <strain evidence="1">20211129_DDA</strain>
        <tissue evidence="1">Liver</tissue>
    </source>
</reference>
<name>A0AAV7VH38_PLEWA</name>
<dbReference type="AlphaFoldDB" id="A0AAV7VH38"/>
<comment type="caution">
    <text evidence="1">The sequence shown here is derived from an EMBL/GenBank/DDBJ whole genome shotgun (WGS) entry which is preliminary data.</text>
</comment>
<organism evidence="1 2">
    <name type="scientific">Pleurodeles waltl</name>
    <name type="common">Iberian ribbed newt</name>
    <dbReference type="NCBI Taxonomy" id="8319"/>
    <lineage>
        <taxon>Eukaryota</taxon>
        <taxon>Metazoa</taxon>
        <taxon>Chordata</taxon>
        <taxon>Craniata</taxon>
        <taxon>Vertebrata</taxon>
        <taxon>Euteleostomi</taxon>
        <taxon>Amphibia</taxon>
        <taxon>Batrachia</taxon>
        <taxon>Caudata</taxon>
        <taxon>Salamandroidea</taxon>
        <taxon>Salamandridae</taxon>
        <taxon>Pleurodelinae</taxon>
        <taxon>Pleurodeles</taxon>
    </lineage>
</organism>
<accession>A0AAV7VH38</accession>
<dbReference type="Proteomes" id="UP001066276">
    <property type="component" value="Chromosome 2_1"/>
</dbReference>
<proteinExistence type="predicted"/>
<protein>
    <submittedName>
        <fullName evidence="1">Uncharacterized protein</fullName>
    </submittedName>
</protein>